<evidence type="ECO:0000256" key="1">
    <source>
        <dbReference type="ARBA" id="ARBA00010634"/>
    </source>
</evidence>
<dbReference type="AlphaFoldDB" id="A0A7X0PB11"/>
<comment type="similarity">
    <text evidence="1">Belongs to the MlaA family.</text>
</comment>
<evidence type="ECO:0000313" key="5">
    <source>
        <dbReference type="Proteomes" id="UP000575083"/>
    </source>
</evidence>
<evidence type="ECO:0000256" key="3">
    <source>
        <dbReference type="SAM" id="SignalP"/>
    </source>
</evidence>
<dbReference type="GO" id="GO:0016020">
    <property type="term" value="C:membrane"/>
    <property type="evidence" value="ECO:0007669"/>
    <property type="project" value="InterPro"/>
</dbReference>
<organism evidence="4 5">
    <name type="scientific">Acidovorax soli</name>
    <dbReference type="NCBI Taxonomy" id="592050"/>
    <lineage>
        <taxon>Bacteria</taxon>
        <taxon>Pseudomonadati</taxon>
        <taxon>Pseudomonadota</taxon>
        <taxon>Betaproteobacteria</taxon>
        <taxon>Burkholderiales</taxon>
        <taxon>Comamonadaceae</taxon>
        <taxon>Acidovorax</taxon>
    </lineage>
</organism>
<proteinExistence type="inferred from homology"/>
<keyword evidence="5" id="KW-1185">Reference proteome</keyword>
<accession>A0A7X0PB11</accession>
<name>A0A7X0PB11_9BURK</name>
<keyword evidence="2 3" id="KW-0732">Signal</keyword>
<dbReference type="EMBL" id="JACHLK010000002">
    <property type="protein sequence ID" value="MBB6558261.1"/>
    <property type="molecule type" value="Genomic_DNA"/>
</dbReference>
<keyword evidence="4" id="KW-0449">Lipoprotein</keyword>
<feature type="signal peptide" evidence="3">
    <location>
        <begin position="1"/>
        <end position="36"/>
    </location>
</feature>
<protein>
    <submittedName>
        <fullName evidence="4">Phospholipid-binding lipoprotein MlaA</fullName>
    </submittedName>
</protein>
<gene>
    <name evidence="4" type="ORF">HNP48_000925</name>
</gene>
<dbReference type="PANTHER" id="PTHR30035:SF3">
    <property type="entry name" value="INTERMEMBRANE PHOSPHOLIPID TRANSPORT SYSTEM LIPOPROTEIN MLAA"/>
    <property type="match status" value="1"/>
</dbReference>
<dbReference type="Pfam" id="PF04333">
    <property type="entry name" value="MlaA"/>
    <property type="match status" value="1"/>
</dbReference>
<reference evidence="4 5" key="1">
    <citation type="submission" date="2020-08" db="EMBL/GenBank/DDBJ databases">
        <title>Functional genomics of gut bacteria from endangered species of beetles.</title>
        <authorList>
            <person name="Carlos-Shanley C."/>
        </authorList>
    </citation>
    <scope>NUCLEOTIDE SEQUENCE [LARGE SCALE GENOMIC DNA]</scope>
    <source>
        <strain evidence="4 5">S00198</strain>
    </source>
</reference>
<evidence type="ECO:0000313" key="4">
    <source>
        <dbReference type="EMBL" id="MBB6558261.1"/>
    </source>
</evidence>
<dbReference type="PRINTS" id="PR01805">
    <property type="entry name" value="VACJLIPOPROT"/>
</dbReference>
<evidence type="ECO:0000256" key="2">
    <source>
        <dbReference type="ARBA" id="ARBA00022729"/>
    </source>
</evidence>
<feature type="chain" id="PRO_5030677749" evidence="3">
    <location>
        <begin position="37"/>
        <end position="253"/>
    </location>
</feature>
<dbReference type="PANTHER" id="PTHR30035">
    <property type="entry name" value="LIPOPROTEIN VACJ-RELATED"/>
    <property type="match status" value="1"/>
</dbReference>
<dbReference type="InterPro" id="IPR007428">
    <property type="entry name" value="MlaA"/>
</dbReference>
<sequence length="253" mass="26652">MPNLLSDLFLSLAPRRALFGLLALALAALSAGCATAPQSDPLETVNRKVFSFNDGLDRAVLKPTATAYRKVVPDAVQTGVANFFDNLQTPWSSANLVLQGRVREGAASAARFGVNSTIGVLGVLDVATGWGLPARSEDFGLTLDTWGIGSGPFVVLPVLGPSNVRDALSLPVDSLGTPQISDVAVRNSLTATRIVSKRAGMLEMTKLLDQAALDKYAMVRDAHLKRRNRAAAALSADSHAETQGLIAPEEPAH</sequence>
<dbReference type="Proteomes" id="UP000575083">
    <property type="component" value="Unassembled WGS sequence"/>
</dbReference>
<comment type="caution">
    <text evidence="4">The sequence shown here is derived from an EMBL/GenBank/DDBJ whole genome shotgun (WGS) entry which is preliminary data.</text>
</comment>
<dbReference type="GO" id="GO:0120010">
    <property type="term" value="P:intermembrane phospholipid transfer"/>
    <property type="evidence" value="ECO:0007669"/>
    <property type="project" value="TreeGrafter"/>
</dbReference>
<dbReference type="RefSeq" id="WP_184855713.1">
    <property type="nucleotide sequence ID" value="NZ_JACHLK010000002.1"/>
</dbReference>